<feature type="non-terminal residue" evidence="3">
    <location>
        <position position="132"/>
    </location>
</feature>
<evidence type="ECO:0000259" key="2">
    <source>
        <dbReference type="SMART" id="SM01048"/>
    </source>
</evidence>
<dbReference type="SMART" id="SM01048">
    <property type="entry name" value="C6"/>
    <property type="match status" value="1"/>
</dbReference>
<dbReference type="PANTHER" id="PTHR21629">
    <property type="entry name" value="C6 DOMAIN-CONTAINING PROTEIN"/>
    <property type="match status" value="1"/>
</dbReference>
<organism evidence="3 4">
    <name type="scientific">Pristionchus mayeri</name>
    <dbReference type="NCBI Taxonomy" id="1317129"/>
    <lineage>
        <taxon>Eukaryota</taxon>
        <taxon>Metazoa</taxon>
        <taxon>Ecdysozoa</taxon>
        <taxon>Nematoda</taxon>
        <taxon>Chromadorea</taxon>
        <taxon>Rhabditida</taxon>
        <taxon>Rhabditina</taxon>
        <taxon>Diplogasteromorpha</taxon>
        <taxon>Diplogasteroidea</taxon>
        <taxon>Neodiplogasteridae</taxon>
        <taxon>Pristionchus</taxon>
    </lineage>
</organism>
<dbReference type="PANTHER" id="PTHR21629:SF5">
    <property type="entry name" value="C6 DOMAIN-CONTAINING PROTEIN"/>
    <property type="match status" value="1"/>
</dbReference>
<keyword evidence="4" id="KW-1185">Reference proteome</keyword>
<reference evidence="4" key="1">
    <citation type="submission" date="2022-10" db="EMBL/GenBank/DDBJ databases">
        <title>Genome assembly of Pristionchus species.</title>
        <authorList>
            <person name="Yoshida K."/>
            <person name="Sommer R.J."/>
        </authorList>
    </citation>
    <scope>NUCLEOTIDE SEQUENCE [LARGE SCALE GENOMIC DNA]</scope>
    <source>
        <strain evidence="4">RS5460</strain>
    </source>
</reference>
<dbReference type="Proteomes" id="UP001328107">
    <property type="component" value="Unassembled WGS sequence"/>
</dbReference>
<comment type="caution">
    <text evidence="3">The sequence shown here is derived from an EMBL/GenBank/DDBJ whole genome shotgun (WGS) entry which is preliminary data.</text>
</comment>
<evidence type="ECO:0000313" key="4">
    <source>
        <dbReference type="Proteomes" id="UP001328107"/>
    </source>
</evidence>
<feature type="signal peptide" evidence="1">
    <location>
        <begin position="1"/>
        <end position="16"/>
    </location>
</feature>
<protein>
    <recommendedName>
        <fullName evidence="2">C6 domain-containing protein</fullName>
    </recommendedName>
</protein>
<keyword evidence="1" id="KW-0732">Signal</keyword>
<feature type="chain" id="PRO_5042883827" description="C6 domain-containing protein" evidence="1">
    <location>
        <begin position="17"/>
        <end position="132"/>
    </location>
</feature>
<dbReference type="EMBL" id="BTRK01000006">
    <property type="protein sequence ID" value="GMR62420.1"/>
    <property type="molecule type" value="Genomic_DNA"/>
</dbReference>
<dbReference type="Pfam" id="PF01681">
    <property type="entry name" value="C6"/>
    <property type="match status" value="1"/>
</dbReference>
<sequence>FRVFVLLLVVLDASDACMRVTPGTPGMPAVACKTCAQTLITKTINGAGAKEFVTDETNTDGACAVRTLVCTGRNANVDKKVTVVYSQVNGGANGAIPDGGTGTVTVTPTCNQAGTAWVFMGITITQLECASD</sequence>
<evidence type="ECO:0000256" key="1">
    <source>
        <dbReference type="SAM" id="SignalP"/>
    </source>
</evidence>
<gene>
    <name evidence="3" type="ORF">PMAYCL1PPCAC_32615</name>
</gene>
<dbReference type="InterPro" id="IPR002601">
    <property type="entry name" value="C6_domain"/>
</dbReference>
<name>A0AAN5DGL6_9BILA</name>
<feature type="non-terminal residue" evidence="3">
    <location>
        <position position="1"/>
    </location>
</feature>
<proteinExistence type="predicted"/>
<feature type="domain" description="C6" evidence="2">
    <location>
        <begin position="32"/>
        <end position="129"/>
    </location>
</feature>
<accession>A0AAN5DGL6</accession>
<dbReference type="AlphaFoldDB" id="A0AAN5DGL6"/>
<evidence type="ECO:0000313" key="3">
    <source>
        <dbReference type="EMBL" id="GMR62420.1"/>
    </source>
</evidence>